<comment type="caution">
    <text evidence="1">The sequence shown here is derived from an EMBL/GenBank/DDBJ whole genome shotgun (WGS) entry which is preliminary data.</text>
</comment>
<organism evidence="1">
    <name type="scientific">marine sediment metagenome</name>
    <dbReference type="NCBI Taxonomy" id="412755"/>
    <lineage>
        <taxon>unclassified sequences</taxon>
        <taxon>metagenomes</taxon>
        <taxon>ecological metagenomes</taxon>
    </lineage>
</organism>
<evidence type="ECO:0000313" key="1">
    <source>
        <dbReference type="EMBL" id="GAH14319.1"/>
    </source>
</evidence>
<proteinExistence type="predicted"/>
<sequence>IPKAIIGATDIAMRQHLPPDILALTVNKPMYRQLCELDKNSFLYKSFWKNLQKARDTPCGRT</sequence>
<accession>X1EAZ3</accession>
<feature type="non-terminal residue" evidence="1">
    <location>
        <position position="1"/>
    </location>
</feature>
<protein>
    <submittedName>
        <fullName evidence="1">Uncharacterized protein</fullName>
    </submittedName>
</protein>
<gene>
    <name evidence="1" type="ORF">S01H4_61849</name>
</gene>
<reference evidence="1" key="1">
    <citation type="journal article" date="2014" name="Front. Microbiol.">
        <title>High frequency of phylogenetically diverse reductive dehalogenase-homologous genes in deep subseafloor sedimentary metagenomes.</title>
        <authorList>
            <person name="Kawai M."/>
            <person name="Futagami T."/>
            <person name="Toyoda A."/>
            <person name="Takaki Y."/>
            <person name="Nishi S."/>
            <person name="Hori S."/>
            <person name="Arai W."/>
            <person name="Tsubouchi T."/>
            <person name="Morono Y."/>
            <person name="Uchiyama I."/>
            <person name="Ito T."/>
            <person name="Fujiyama A."/>
            <person name="Inagaki F."/>
            <person name="Takami H."/>
        </authorList>
    </citation>
    <scope>NUCLEOTIDE SEQUENCE</scope>
    <source>
        <strain evidence="1">Expedition CK06-06</strain>
    </source>
</reference>
<name>X1EAZ3_9ZZZZ</name>
<dbReference type="EMBL" id="BART01036769">
    <property type="protein sequence ID" value="GAH14319.1"/>
    <property type="molecule type" value="Genomic_DNA"/>
</dbReference>
<dbReference type="AlphaFoldDB" id="X1EAZ3"/>